<sequence length="104" mass="10964">MLAGSRPPWEHFAEAGRRPGRRPPNTHAGTRGGGYRDPDGAPREGRGERRAQPPRTRGDPEEGGGGGEAPSPRPWRTAATSSTHLARTGGASAAAGPERRRPRA</sequence>
<reference evidence="2" key="1">
    <citation type="journal article" date="2014" name="Int. J. Syst. Evol. Microbiol.">
        <title>Complete genome sequence of Corynebacterium casei LMG S-19264T (=DSM 44701T), isolated from a smear-ripened cheese.</title>
        <authorList>
            <consortium name="US DOE Joint Genome Institute (JGI-PGF)"/>
            <person name="Walter F."/>
            <person name="Albersmeier A."/>
            <person name="Kalinowski J."/>
            <person name="Ruckert C."/>
        </authorList>
    </citation>
    <scope>NUCLEOTIDE SEQUENCE</scope>
    <source>
        <strain evidence="2">JCM 4784</strain>
    </source>
</reference>
<feature type="compositionally biased region" description="Basic and acidic residues" evidence="1">
    <location>
        <begin position="8"/>
        <end position="17"/>
    </location>
</feature>
<gene>
    <name evidence="2" type="ORF">GCM10018785_08770</name>
</gene>
<dbReference type="Proteomes" id="UP000608024">
    <property type="component" value="Unassembled WGS sequence"/>
</dbReference>
<accession>A0A918Z9L7</accession>
<feature type="region of interest" description="Disordered" evidence="1">
    <location>
        <begin position="1"/>
        <end position="104"/>
    </location>
</feature>
<dbReference type="AlphaFoldDB" id="A0A918Z9L7"/>
<protein>
    <submittedName>
        <fullName evidence="2">Uncharacterized protein</fullName>
    </submittedName>
</protein>
<proteinExistence type="predicted"/>
<evidence type="ECO:0000313" key="3">
    <source>
        <dbReference type="Proteomes" id="UP000608024"/>
    </source>
</evidence>
<evidence type="ECO:0000313" key="2">
    <source>
        <dbReference type="EMBL" id="GHE41380.1"/>
    </source>
</evidence>
<reference evidence="2" key="2">
    <citation type="submission" date="2020-09" db="EMBL/GenBank/DDBJ databases">
        <authorList>
            <person name="Sun Q."/>
            <person name="Ohkuma M."/>
        </authorList>
    </citation>
    <scope>NUCLEOTIDE SEQUENCE</scope>
    <source>
        <strain evidence="2">JCM 4784</strain>
    </source>
</reference>
<feature type="compositionally biased region" description="Basic and acidic residues" evidence="1">
    <location>
        <begin position="34"/>
        <end position="60"/>
    </location>
</feature>
<keyword evidence="3" id="KW-1185">Reference proteome</keyword>
<organism evidence="2 3">
    <name type="scientific">Streptomyces longispororuber</name>
    <dbReference type="NCBI Taxonomy" id="68230"/>
    <lineage>
        <taxon>Bacteria</taxon>
        <taxon>Bacillati</taxon>
        <taxon>Actinomycetota</taxon>
        <taxon>Actinomycetes</taxon>
        <taxon>Kitasatosporales</taxon>
        <taxon>Streptomycetaceae</taxon>
        <taxon>Streptomyces</taxon>
    </lineage>
</organism>
<name>A0A918Z9L7_9ACTN</name>
<comment type="caution">
    <text evidence="2">The sequence shown here is derived from an EMBL/GenBank/DDBJ whole genome shotgun (WGS) entry which is preliminary data.</text>
</comment>
<evidence type="ECO:0000256" key="1">
    <source>
        <dbReference type="SAM" id="MobiDB-lite"/>
    </source>
</evidence>
<dbReference type="EMBL" id="BNBT01000007">
    <property type="protein sequence ID" value="GHE41380.1"/>
    <property type="molecule type" value="Genomic_DNA"/>
</dbReference>